<evidence type="ECO:0000313" key="1">
    <source>
        <dbReference type="EMBL" id="KAG0150490.1"/>
    </source>
</evidence>
<protein>
    <submittedName>
        <fullName evidence="1">Uncharacterized protein</fullName>
    </submittedName>
</protein>
<sequence>MHQFSQKLVSTLSKFSIKIVLGDDNYTHWCSPVYEAIRTIGCRSYLDKNKYRDETLSDEQHDQIKFVICTWILNQCDVTNGERARDELATRDPITRKNEIDYDPYKLWLNLETYHDQITKAKLAHVSKALITMTQHRSDSLKMHVEKFNTLLREYYRFRGDMTSTQAAQTLIGSLKPGYEVTIDVIYRIIKPLTYEKVKQELLDTDEEKSFTSPAMAYANHSETHSANTSHRIIRCTKEVC</sequence>
<dbReference type="Proteomes" id="UP000886653">
    <property type="component" value="Unassembled WGS sequence"/>
</dbReference>
<feature type="non-terminal residue" evidence="1">
    <location>
        <position position="241"/>
    </location>
</feature>
<evidence type="ECO:0000313" key="2">
    <source>
        <dbReference type="Proteomes" id="UP000886653"/>
    </source>
</evidence>
<comment type="caution">
    <text evidence="1">The sequence shown here is derived from an EMBL/GenBank/DDBJ whole genome shotgun (WGS) entry which is preliminary data.</text>
</comment>
<dbReference type="OrthoDB" id="10395111at2759"/>
<reference evidence="1" key="1">
    <citation type="submission" date="2013-11" db="EMBL/GenBank/DDBJ databases">
        <title>Genome sequence of the fusiform rust pathogen reveals effectors for host alternation and coevolution with pine.</title>
        <authorList>
            <consortium name="DOE Joint Genome Institute"/>
            <person name="Smith K."/>
            <person name="Pendleton A."/>
            <person name="Kubisiak T."/>
            <person name="Anderson C."/>
            <person name="Salamov A."/>
            <person name="Aerts A."/>
            <person name="Riley R."/>
            <person name="Clum A."/>
            <person name="Lindquist E."/>
            <person name="Ence D."/>
            <person name="Campbell M."/>
            <person name="Kronenberg Z."/>
            <person name="Feau N."/>
            <person name="Dhillon B."/>
            <person name="Hamelin R."/>
            <person name="Burleigh J."/>
            <person name="Smith J."/>
            <person name="Yandell M."/>
            <person name="Nelson C."/>
            <person name="Grigoriev I."/>
            <person name="Davis J."/>
        </authorList>
    </citation>
    <scope>NUCLEOTIDE SEQUENCE</scope>
    <source>
        <strain evidence="1">G11</strain>
    </source>
</reference>
<dbReference type="Pfam" id="PF14223">
    <property type="entry name" value="Retrotran_gag_2"/>
    <property type="match status" value="1"/>
</dbReference>
<gene>
    <name evidence="1" type="ORF">CROQUDRAFT_38263</name>
</gene>
<dbReference type="AlphaFoldDB" id="A0A9P6TG84"/>
<proteinExistence type="predicted"/>
<keyword evidence="2" id="KW-1185">Reference proteome</keyword>
<name>A0A9P6TG84_9BASI</name>
<accession>A0A9P6TG84</accession>
<dbReference type="EMBL" id="MU167219">
    <property type="protein sequence ID" value="KAG0150490.1"/>
    <property type="molecule type" value="Genomic_DNA"/>
</dbReference>
<organism evidence="1 2">
    <name type="scientific">Cronartium quercuum f. sp. fusiforme G11</name>
    <dbReference type="NCBI Taxonomy" id="708437"/>
    <lineage>
        <taxon>Eukaryota</taxon>
        <taxon>Fungi</taxon>
        <taxon>Dikarya</taxon>
        <taxon>Basidiomycota</taxon>
        <taxon>Pucciniomycotina</taxon>
        <taxon>Pucciniomycetes</taxon>
        <taxon>Pucciniales</taxon>
        <taxon>Coleosporiaceae</taxon>
        <taxon>Cronartium</taxon>
    </lineage>
</organism>